<reference evidence="2 3" key="1">
    <citation type="submission" date="2019-01" db="EMBL/GenBank/DDBJ databases">
        <title>Pseudolysobacter antarctica gen. nov., sp. nov., isolated from Fildes Peninsula, Antarctica.</title>
        <authorList>
            <person name="Wei Z."/>
            <person name="Peng F."/>
        </authorList>
    </citation>
    <scope>NUCLEOTIDE SEQUENCE [LARGE SCALE GENOMIC DNA]</scope>
    <source>
        <strain evidence="2 3">AQ6-296</strain>
    </source>
</reference>
<dbReference type="InterPro" id="IPR016883">
    <property type="entry name" value="UCP028431"/>
</dbReference>
<dbReference type="EMBL" id="CP035704">
    <property type="protein sequence ID" value="QBB70724.1"/>
    <property type="molecule type" value="Genomic_DNA"/>
</dbReference>
<gene>
    <name evidence="2" type="ORF">ELE36_10315</name>
</gene>
<dbReference type="PIRSF" id="PIRSF028431">
    <property type="entry name" value="UCP028431"/>
    <property type="match status" value="1"/>
</dbReference>
<dbReference type="KEGG" id="xbc:ELE36_10315"/>
<dbReference type="AlphaFoldDB" id="A0A411HJZ7"/>
<dbReference type="Gene3D" id="1.50.10.140">
    <property type="match status" value="1"/>
</dbReference>
<accession>A0A411HJZ7</accession>
<protein>
    <recommendedName>
        <fullName evidence="1">Glycoamylase-like domain-containing protein</fullName>
    </recommendedName>
</protein>
<organism evidence="2 3">
    <name type="scientific">Pseudolysobacter antarcticus</name>
    <dbReference type="NCBI Taxonomy" id="2511995"/>
    <lineage>
        <taxon>Bacteria</taxon>
        <taxon>Pseudomonadati</taxon>
        <taxon>Pseudomonadota</taxon>
        <taxon>Gammaproteobacteria</taxon>
        <taxon>Lysobacterales</taxon>
        <taxon>Rhodanobacteraceae</taxon>
        <taxon>Pseudolysobacter</taxon>
    </lineage>
</organism>
<evidence type="ECO:0000313" key="2">
    <source>
        <dbReference type="EMBL" id="QBB70724.1"/>
    </source>
</evidence>
<dbReference type="OrthoDB" id="5937621at2"/>
<dbReference type="Pfam" id="PF10091">
    <property type="entry name" value="Glycoamylase"/>
    <property type="match status" value="1"/>
</dbReference>
<name>A0A411HJZ7_9GAMM</name>
<proteinExistence type="predicted"/>
<feature type="domain" description="Glycoamylase-like" evidence="1">
    <location>
        <begin position="181"/>
        <end position="416"/>
    </location>
</feature>
<evidence type="ECO:0000313" key="3">
    <source>
        <dbReference type="Proteomes" id="UP000291562"/>
    </source>
</evidence>
<evidence type="ECO:0000259" key="1">
    <source>
        <dbReference type="Pfam" id="PF10091"/>
    </source>
</evidence>
<dbReference type="InterPro" id="IPR019282">
    <property type="entry name" value="Glycoamylase-like_cons_dom"/>
</dbReference>
<sequence length="445" mass="49466">MREATVLSDERLLDSLQTHALRYLLDEADPSTGLVADSTMPGTVCSIAAVGMALASYPLAFEHGLVTRSEAAARTLRLLRLFHDSPQSEAADATGYRGFYYHFLDMQTGRRAWDSELSTIDTALLLAGTLAAAAFFDTDAPDEREINTLADALYRRADWEWALDGGLTLSHGWRPESGFLPYRWKGYDEALILYVLALGSPTHPIPAESYVAWTATYTWKCIYGQELLYAGPLFIHQYSHLWIDFRGIQDAYMRGKGIDYFENSRRATLVQREYAMRNPLGFAGYSECCWGFTACHGPGPDTLSVDGIERRFLGYSARSAPFGPDDGTIATWAAVASLPFAPEVVLPTLRRFRQMHVGATGRYGFESTFNPTYPSADGQQPGWVCPWIYGIDQGALALMIENYRTGSTWEGMKRSPWIVRGLRRAGFDGGWLRGSHALAVMHSAP</sequence>
<keyword evidence="3" id="KW-1185">Reference proteome</keyword>
<dbReference type="Proteomes" id="UP000291562">
    <property type="component" value="Chromosome"/>
</dbReference>